<feature type="compositionally biased region" description="Basic and acidic residues" evidence="1">
    <location>
        <begin position="191"/>
        <end position="222"/>
    </location>
</feature>
<evidence type="ECO:0000256" key="1">
    <source>
        <dbReference type="SAM" id="MobiDB-lite"/>
    </source>
</evidence>
<dbReference type="EMBL" id="AWSO01001355">
    <property type="protein sequence ID" value="ESK84190.1"/>
    <property type="molecule type" value="Genomic_DNA"/>
</dbReference>
<organism evidence="3 4">
    <name type="scientific">Moniliophthora roreri (strain MCA 2997)</name>
    <name type="common">Cocoa frosty pod rot fungus</name>
    <name type="synonym">Crinipellis roreri</name>
    <dbReference type="NCBI Taxonomy" id="1381753"/>
    <lineage>
        <taxon>Eukaryota</taxon>
        <taxon>Fungi</taxon>
        <taxon>Dikarya</taxon>
        <taxon>Basidiomycota</taxon>
        <taxon>Agaricomycotina</taxon>
        <taxon>Agaricomycetes</taxon>
        <taxon>Agaricomycetidae</taxon>
        <taxon>Agaricales</taxon>
        <taxon>Marasmiineae</taxon>
        <taxon>Marasmiaceae</taxon>
        <taxon>Moniliophthora</taxon>
    </lineage>
</organism>
<dbReference type="PROSITE" id="PS50181">
    <property type="entry name" value="FBOX"/>
    <property type="match status" value="1"/>
</dbReference>
<dbReference type="InterPro" id="IPR001810">
    <property type="entry name" value="F-box_dom"/>
</dbReference>
<feature type="compositionally biased region" description="Low complexity" evidence="1">
    <location>
        <begin position="72"/>
        <end position="87"/>
    </location>
</feature>
<evidence type="ECO:0000313" key="4">
    <source>
        <dbReference type="Proteomes" id="UP000017559"/>
    </source>
</evidence>
<dbReference type="KEGG" id="mrr:Moror_16979"/>
<dbReference type="SMART" id="SM00256">
    <property type="entry name" value="FBOX"/>
    <property type="match status" value="1"/>
</dbReference>
<feature type="region of interest" description="Disordered" evidence="1">
    <location>
        <begin position="172"/>
        <end position="252"/>
    </location>
</feature>
<dbReference type="STRING" id="1381753.V2WVJ3"/>
<dbReference type="InterPro" id="IPR036047">
    <property type="entry name" value="F-box-like_dom_sf"/>
</dbReference>
<dbReference type="Gene3D" id="1.20.1280.50">
    <property type="match status" value="1"/>
</dbReference>
<comment type="caution">
    <text evidence="3">The sequence shown here is derived from an EMBL/GenBank/DDBJ whole genome shotgun (WGS) entry which is preliminary data.</text>
</comment>
<protein>
    <recommendedName>
        <fullName evidence="2">F-box domain-containing protein</fullName>
    </recommendedName>
</protein>
<evidence type="ECO:0000313" key="3">
    <source>
        <dbReference type="EMBL" id="ESK84190.1"/>
    </source>
</evidence>
<dbReference type="Proteomes" id="UP000017559">
    <property type="component" value="Unassembled WGS sequence"/>
</dbReference>
<evidence type="ECO:0000259" key="2">
    <source>
        <dbReference type="PROSITE" id="PS50181"/>
    </source>
</evidence>
<name>V2WVJ3_MONRO</name>
<feature type="domain" description="F-box" evidence="2">
    <location>
        <begin position="87"/>
        <end position="133"/>
    </location>
</feature>
<dbReference type="HOGENOM" id="CLU_074638_0_0_1"/>
<feature type="region of interest" description="Disordered" evidence="1">
    <location>
        <begin position="29"/>
        <end position="90"/>
    </location>
</feature>
<accession>V2WVJ3</accession>
<keyword evidence="4" id="KW-1185">Reference proteome</keyword>
<dbReference type="SUPFAM" id="SSF81383">
    <property type="entry name" value="F-box domain"/>
    <property type="match status" value="1"/>
</dbReference>
<dbReference type="AlphaFoldDB" id="V2WVJ3"/>
<proteinExistence type="predicted"/>
<dbReference type="OrthoDB" id="6419443at2759"/>
<dbReference type="Pfam" id="PF12937">
    <property type="entry name" value="F-box-like"/>
    <property type="match status" value="1"/>
</dbReference>
<sequence length="252" mass="28295">MSTLLQGVLRSNTTDLERRLNSLNFNGRLTSISPAQSQSHSDDSDDEWVNVVSIPGTPARTRPSSPSKRHALLPFSPSKSSSASNSKDPLRLFPTQVSQRIFSHLSVKDLARCSRVSRKWNKSQTLNYVWFQHYRRDNFHDDSLPPGKWTKRESKQNWRLTHIKSLAERADTSGYASPGAMNGGSGYQTPKEVREEKWRLEAESRDSPGKVEMRAMYKELGGRKSKAKGSVGAVGRRGVRDKGGWDDGGDYD</sequence>
<gene>
    <name evidence="3" type="ORF">Moror_16979</name>
</gene>
<reference evidence="3 4" key="1">
    <citation type="journal article" date="2014" name="BMC Genomics">
        <title>Genome and secretome analysis of the hemibiotrophic fungal pathogen, Moniliophthora roreri, which causes frosty pod rot disease of cacao: mechanisms of the biotrophic and necrotrophic phases.</title>
        <authorList>
            <person name="Meinhardt L.W."/>
            <person name="Costa G.G.L."/>
            <person name="Thomazella D.P.T."/>
            <person name="Teixeira P.J.P.L."/>
            <person name="Carazzolle M.F."/>
            <person name="Schuster S.C."/>
            <person name="Carlson J.E."/>
            <person name="Guiltinan M.J."/>
            <person name="Mieczkowski P."/>
            <person name="Farmer A."/>
            <person name="Ramaraj T."/>
            <person name="Crozier J."/>
            <person name="Davis R.E."/>
            <person name="Shao J."/>
            <person name="Melnick R.L."/>
            <person name="Pereira G.A.G."/>
            <person name="Bailey B.A."/>
        </authorList>
    </citation>
    <scope>NUCLEOTIDE SEQUENCE [LARGE SCALE GENOMIC DNA]</scope>
    <source>
        <strain evidence="3 4">MCA 2997</strain>
    </source>
</reference>